<dbReference type="PRINTS" id="PR01130">
    <property type="entry name" value="DERENTRNSPRT"/>
</dbReference>
<evidence type="ECO:0000256" key="1">
    <source>
        <dbReference type="ARBA" id="ARBA00004141"/>
    </source>
</evidence>
<feature type="region of interest" description="Disordered" evidence="7">
    <location>
        <begin position="268"/>
        <end position="301"/>
    </location>
</feature>
<comment type="similarity">
    <text evidence="2">Belongs to the SLC29A/ENT transporter (TC 2.A.57) family.</text>
</comment>
<dbReference type="PIRSF" id="PIRSF016379">
    <property type="entry name" value="ENT"/>
    <property type="match status" value="1"/>
</dbReference>
<dbReference type="Pfam" id="PF01733">
    <property type="entry name" value="Nucleoside_tran"/>
    <property type="match status" value="1"/>
</dbReference>
<dbReference type="EMBL" id="QUTE01010764">
    <property type="protein sequence ID" value="RHZ12297.1"/>
    <property type="molecule type" value="Genomic_DNA"/>
</dbReference>
<evidence type="ECO:0000256" key="4">
    <source>
        <dbReference type="ARBA" id="ARBA00022692"/>
    </source>
</evidence>
<feature type="transmembrane region" description="Helical" evidence="8">
    <location>
        <begin position="344"/>
        <end position="362"/>
    </location>
</feature>
<dbReference type="Proteomes" id="UP000266196">
    <property type="component" value="Unassembled WGS sequence"/>
</dbReference>
<feature type="non-terminal residue" evidence="10">
    <location>
        <position position="1"/>
    </location>
</feature>
<dbReference type="Proteomes" id="UP000285712">
    <property type="component" value="Unassembled WGS sequence"/>
</dbReference>
<evidence type="ECO:0000256" key="5">
    <source>
        <dbReference type="ARBA" id="ARBA00022989"/>
    </source>
</evidence>
<feature type="transmembrane region" description="Helical" evidence="8">
    <location>
        <begin position="124"/>
        <end position="146"/>
    </location>
</feature>
<sequence>VIRIILFAILIDPKDMASLSPPDRYHAAYGILFLQGVGALLPWNVFITAASYFGERLKETSVHASFLNWFSLAFNLSTLFMVALNAAWLRPYLPRPRTKIIVSLTGIAIVLLVTAILVKCSTVVGTRFFAITISSIVGASICSAYLQEGLFEITALFPGIYTQAVMTGQSMAGFLVSLSGFVLTWLHPVQQIPSTTTPYTPWTTEGDAETSAFIYFLVALATVGLAWGSILCFFRLSFTKHYLLSPQKRPRRSSRQLATFVADDDIPTASSDSSLDSSPFLDRTDDDDDDETDDDTPHPPPNPWKILWQVRHFALTVFLTFFVTLALFPVVTSSIESTSMNQPMFVALTFVLFNLGDVVGRACTGLYVLGHRRLLVAAAVARLSFFGLFFVCNVRDSPFVMFKQDGVAVLVLVACAWSNGYFCSVAMMQSPHAVHRAHRELCSSIMFLCLCLGLTGGSLASFALRALLCRCNPF</sequence>
<dbReference type="InterPro" id="IPR002259">
    <property type="entry name" value="Eqnu_transpt"/>
</dbReference>
<dbReference type="GO" id="GO:0005337">
    <property type="term" value="F:nucleoside transmembrane transporter activity"/>
    <property type="evidence" value="ECO:0007669"/>
    <property type="project" value="InterPro"/>
</dbReference>
<evidence type="ECO:0000256" key="8">
    <source>
        <dbReference type="SAM" id="Phobius"/>
    </source>
</evidence>
<feature type="transmembrane region" description="Helical" evidence="8">
    <location>
        <begin position="212"/>
        <end position="234"/>
    </location>
</feature>
<protein>
    <submittedName>
        <fullName evidence="10">Uncharacterized protein</fullName>
    </submittedName>
</protein>
<accession>A0A397F1S6</accession>
<evidence type="ECO:0000256" key="2">
    <source>
        <dbReference type="ARBA" id="ARBA00007965"/>
    </source>
</evidence>
<feature type="transmembrane region" description="Helical" evidence="8">
    <location>
        <begin position="445"/>
        <end position="468"/>
    </location>
</feature>
<comment type="subcellular location">
    <subcellularLocation>
        <location evidence="1">Membrane</location>
        <topology evidence="1">Multi-pass membrane protein</topology>
    </subcellularLocation>
</comment>
<evidence type="ECO:0000313" key="10">
    <source>
        <dbReference type="EMBL" id="RHZ12297.1"/>
    </source>
</evidence>
<feature type="transmembrane region" description="Helical" evidence="8">
    <location>
        <begin position="313"/>
        <end position="332"/>
    </location>
</feature>
<dbReference type="EMBL" id="QUTG01002724">
    <property type="protein sequence ID" value="RHY94984.1"/>
    <property type="molecule type" value="Genomic_DNA"/>
</dbReference>
<reference evidence="11 12" key="1">
    <citation type="submission" date="2018-08" db="EMBL/GenBank/DDBJ databases">
        <title>Aphanomyces genome sequencing and annotation.</title>
        <authorList>
            <person name="Minardi D."/>
            <person name="Oidtmann B."/>
            <person name="Van Der Giezen M."/>
            <person name="Studholme D.J."/>
        </authorList>
    </citation>
    <scope>NUCLEOTIDE SEQUENCE [LARGE SCALE GENOMIC DNA]</scope>
    <source>
        <strain evidence="10 11">197901</strain>
        <strain evidence="9 12">Sv</strain>
    </source>
</reference>
<gene>
    <name evidence="10" type="ORF">DYB31_003216</name>
    <name evidence="9" type="ORF">DYB35_001317</name>
</gene>
<dbReference type="InterPro" id="IPR036259">
    <property type="entry name" value="MFS_trans_sf"/>
</dbReference>
<feature type="transmembrane region" description="Helical" evidence="8">
    <location>
        <begin position="27"/>
        <end position="54"/>
    </location>
</feature>
<keyword evidence="4 8" id="KW-0812">Transmembrane</keyword>
<evidence type="ECO:0000256" key="3">
    <source>
        <dbReference type="ARBA" id="ARBA00022448"/>
    </source>
</evidence>
<dbReference type="VEuPathDB" id="FungiDB:H257_01717"/>
<dbReference type="PANTHER" id="PTHR10332">
    <property type="entry name" value="EQUILIBRATIVE NUCLEOSIDE TRANSPORTER"/>
    <property type="match status" value="1"/>
</dbReference>
<keyword evidence="6 8" id="KW-0472">Membrane</keyword>
<keyword evidence="5 8" id="KW-1133">Transmembrane helix</keyword>
<feature type="transmembrane region" description="Helical" evidence="8">
    <location>
        <begin position="66"/>
        <end position="88"/>
    </location>
</feature>
<feature type="transmembrane region" description="Helical" evidence="8">
    <location>
        <begin position="100"/>
        <end position="118"/>
    </location>
</feature>
<proteinExistence type="inferred from homology"/>
<dbReference type="PANTHER" id="PTHR10332:SF10">
    <property type="entry name" value="EQUILIBRATIVE NUCLEOSIDE TRANSPORTER 4"/>
    <property type="match status" value="1"/>
</dbReference>
<feature type="transmembrane region" description="Helical" evidence="8">
    <location>
        <begin position="374"/>
        <end position="394"/>
    </location>
</feature>
<keyword evidence="3" id="KW-0813">Transport</keyword>
<organism evidence="10 11">
    <name type="scientific">Aphanomyces astaci</name>
    <name type="common">Crayfish plague agent</name>
    <dbReference type="NCBI Taxonomy" id="112090"/>
    <lineage>
        <taxon>Eukaryota</taxon>
        <taxon>Sar</taxon>
        <taxon>Stramenopiles</taxon>
        <taxon>Oomycota</taxon>
        <taxon>Saprolegniomycetes</taxon>
        <taxon>Saprolegniales</taxon>
        <taxon>Verrucalvaceae</taxon>
        <taxon>Aphanomyces</taxon>
    </lineage>
</organism>
<dbReference type="SUPFAM" id="SSF103473">
    <property type="entry name" value="MFS general substrate transporter"/>
    <property type="match status" value="1"/>
</dbReference>
<feature type="compositionally biased region" description="Acidic residues" evidence="7">
    <location>
        <begin position="284"/>
        <end position="294"/>
    </location>
</feature>
<evidence type="ECO:0000313" key="12">
    <source>
        <dbReference type="Proteomes" id="UP000285712"/>
    </source>
</evidence>
<evidence type="ECO:0000313" key="9">
    <source>
        <dbReference type="EMBL" id="RHY94984.1"/>
    </source>
</evidence>
<feature type="transmembrane region" description="Helical" evidence="8">
    <location>
        <begin position="167"/>
        <end position="186"/>
    </location>
</feature>
<name>A0A397F1S6_APHAT</name>
<dbReference type="AlphaFoldDB" id="A0A397F1S6"/>
<dbReference type="GO" id="GO:0005886">
    <property type="term" value="C:plasma membrane"/>
    <property type="evidence" value="ECO:0007669"/>
    <property type="project" value="TreeGrafter"/>
</dbReference>
<evidence type="ECO:0000313" key="11">
    <source>
        <dbReference type="Proteomes" id="UP000266196"/>
    </source>
</evidence>
<evidence type="ECO:0000256" key="6">
    <source>
        <dbReference type="ARBA" id="ARBA00023136"/>
    </source>
</evidence>
<feature type="transmembrane region" description="Helical" evidence="8">
    <location>
        <begin position="406"/>
        <end position="424"/>
    </location>
</feature>
<comment type="caution">
    <text evidence="10">The sequence shown here is derived from an EMBL/GenBank/DDBJ whole genome shotgun (WGS) entry which is preliminary data.</text>
</comment>
<evidence type="ECO:0000256" key="7">
    <source>
        <dbReference type="SAM" id="MobiDB-lite"/>
    </source>
</evidence>